<evidence type="ECO:0000313" key="4">
    <source>
        <dbReference type="Proteomes" id="UP000823823"/>
    </source>
</evidence>
<sequence>MVSDNSRIPGSPRTIAWPWPALSALLIAVAAAVLLQVIAVPTIARAALVAVLVLGAIALDLVVRHRHTDGGPQRSYLQIIGSMVPLLVIGTLLTVAAPAPPVLGVVVAVLVGLLAFGVLSWGQRHQIRLAKRAAGPHGAADSTRAAISERGGDHYPVRDDLAGRVGRSGRAGRDEGPVRE</sequence>
<protein>
    <submittedName>
        <fullName evidence="3">Uncharacterized protein</fullName>
    </submittedName>
</protein>
<reference evidence="3" key="1">
    <citation type="journal article" date="2021" name="PeerJ">
        <title>Extensive microbial diversity within the chicken gut microbiome revealed by metagenomics and culture.</title>
        <authorList>
            <person name="Gilroy R."/>
            <person name="Ravi A."/>
            <person name="Getino M."/>
            <person name="Pursley I."/>
            <person name="Horton D.L."/>
            <person name="Alikhan N.F."/>
            <person name="Baker D."/>
            <person name="Gharbi K."/>
            <person name="Hall N."/>
            <person name="Watson M."/>
            <person name="Adriaenssens E.M."/>
            <person name="Foster-Nyarko E."/>
            <person name="Jarju S."/>
            <person name="Secka A."/>
            <person name="Antonio M."/>
            <person name="Oren A."/>
            <person name="Chaudhuri R.R."/>
            <person name="La Ragione R."/>
            <person name="Hildebrand F."/>
            <person name="Pallen M.J."/>
        </authorList>
    </citation>
    <scope>NUCLEOTIDE SEQUENCE</scope>
    <source>
        <strain evidence="3">ChiHjej13B12-24818</strain>
    </source>
</reference>
<keyword evidence="2" id="KW-0812">Transmembrane</keyword>
<accession>A0A9D2RM97</accession>
<feature type="compositionally biased region" description="Basic and acidic residues" evidence="1">
    <location>
        <begin position="150"/>
        <end position="162"/>
    </location>
</feature>
<feature type="transmembrane region" description="Helical" evidence="2">
    <location>
        <begin position="102"/>
        <end position="122"/>
    </location>
</feature>
<keyword evidence="2" id="KW-1133">Transmembrane helix</keyword>
<evidence type="ECO:0000256" key="1">
    <source>
        <dbReference type="SAM" id="MobiDB-lite"/>
    </source>
</evidence>
<feature type="compositionally biased region" description="Basic and acidic residues" evidence="1">
    <location>
        <begin position="171"/>
        <end position="180"/>
    </location>
</feature>
<dbReference type="AlphaFoldDB" id="A0A9D2RM97"/>
<feature type="transmembrane region" description="Helical" evidence="2">
    <location>
        <begin position="21"/>
        <end position="40"/>
    </location>
</feature>
<reference evidence="3" key="2">
    <citation type="submission" date="2021-04" db="EMBL/GenBank/DDBJ databases">
        <authorList>
            <person name="Gilroy R."/>
        </authorList>
    </citation>
    <scope>NUCLEOTIDE SEQUENCE</scope>
    <source>
        <strain evidence="3">ChiHjej13B12-24818</strain>
    </source>
</reference>
<evidence type="ECO:0000313" key="3">
    <source>
        <dbReference type="EMBL" id="HJB09049.1"/>
    </source>
</evidence>
<feature type="transmembrane region" description="Helical" evidence="2">
    <location>
        <begin position="46"/>
        <end position="63"/>
    </location>
</feature>
<organism evidence="3 4">
    <name type="scientific">Candidatus Brachybacterium merdavium</name>
    <dbReference type="NCBI Taxonomy" id="2838513"/>
    <lineage>
        <taxon>Bacteria</taxon>
        <taxon>Bacillati</taxon>
        <taxon>Actinomycetota</taxon>
        <taxon>Actinomycetes</taxon>
        <taxon>Micrococcales</taxon>
        <taxon>Dermabacteraceae</taxon>
        <taxon>Brachybacterium</taxon>
    </lineage>
</organism>
<comment type="caution">
    <text evidence="3">The sequence shown here is derived from an EMBL/GenBank/DDBJ whole genome shotgun (WGS) entry which is preliminary data.</text>
</comment>
<gene>
    <name evidence="3" type="ORF">H9786_00740</name>
</gene>
<name>A0A9D2RM97_9MICO</name>
<dbReference type="Proteomes" id="UP000823823">
    <property type="component" value="Unassembled WGS sequence"/>
</dbReference>
<proteinExistence type="predicted"/>
<dbReference type="EMBL" id="DWZH01000007">
    <property type="protein sequence ID" value="HJB09049.1"/>
    <property type="molecule type" value="Genomic_DNA"/>
</dbReference>
<evidence type="ECO:0000256" key="2">
    <source>
        <dbReference type="SAM" id="Phobius"/>
    </source>
</evidence>
<feature type="transmembrane region" description="Helical" evidence="2">
    <location>
        <begin position="75"/>
        <end position="96"/>
    </location>
</feature>
<keyword evidence="2" id="KW-0472">Membrane</keyword>
<feature type="region of interest" description="Disordered" evidence="1">
    <location>
        <begin position="140"/>
        <end position="180"/>
    </location>
</feature>